<proteinExistence type="predicted"/>
<evidence type="ECO:0000256" key="1">
    <source>
        <dbReference type="SAM" id="Phobius"/>
    </source>
</evidence>
<dbReference type="Proteomes" id="UP000537592">
    <property type="component" value="Unassembled WGS sequence"/>
</dbReference>
<feature type="transmembrane region" description="Helical" evidence="1">
    <location>
        <begin position="44"/>
        <end position="67"/>
    </location>
</feature>
<dbReference type="RefSeq" id="WP_183750433.1">
    <property type="nucleotide sequence ID" value="NZ_JACICC010000001.1"/>
</dbReference>
<evidence type="ECO:0000313" key="3">
    <source>
        <dbReference type="EMBL" id="MBB3808441.1"/>
    </source>
</evidence>
<reference evidence="3 4" key="1">
    <citation type="submission" date="2020-08" db="EMBL/GenBank/DDBJ databases">
        <title>Genomic Encyclopedia of Type Strains, Phase IV (KMG-IV): sequencing the most valuable type-strain genomes for metagenomic binning, comparative biology and taxonomic classification.</title>
        <authorList>
            <person name="Goeker M."/>
        </authorList>
    </citation>
    <scope>NUCLEOTIDE SEQUENCE [LARGE SCALE GENOMIC DNA]</scope>
    <source>
        <strain evidence="3 4">DSM 28760</strain>
    </source>
</reference>
<sequence length="122" mass="13881">MQGVLQGVLYEEPSIWLFLLVTIVMGGGAAWMTGRALAITWAPVWQGIIYFLLLAAAVRFIHFALFQGSLLSLHYYLVDALFVIVIGLAGFRFTRARQMTTQYSWLYTRSGPFTWRDKPRSS</sequence>
<dbReference type="AlphaFoldDB" id="A0A7W5Z2E0"/>
<protein>
    <recommendedName>
        <fullName evidence="2">DUF6867 domain-containing protein</fullName>
    </recommendedName>
</protein>
<feature type="transmembrane region" description="Helical" evidence="1">
    <location>
        <begin position="73"/>
        <end position="91"/>
    </location>
</feature>
<keyword evidence="1" id="KW-0472">Membrane</keyword>
<name>A0A7W5Z2E0_9HYPH</name>
<organism evidence="3 4">
    <name type="scientific">Pseudochelatococcus contaminans</name>
    <dbReference type="NCBI Taxonomy" id="1538103"/>
    <lineage>
        <taxon>Bacteria</taxon>
        <taxon>Pseudomonadati</taxon>
        <taxon>Pseudomonadota</taxon>
        <taxon>Alphaproteobacteria</taxon>
        <taxon>Hyphomicrobiales</taxon>
        <taxon>Chelatococcaceae</taxon>
        <taxon>Pseudochelatococcus</taxon>
    </lineage>
</organism>
<evidence type="ECO:0000259" key="2">
    <source>
        <dbReference type="Pfam" id="PF21741"/>
    </source>
</evidence>
<keyword evidence="1" id="KW-0812">Transmembrane</keyword>
<gene>
    <name evidence="3" type="ORF">FHS81_000495</name>
</gene>
<feature type="domain" description="DUF6867" evidence="2">
    <location>
        <begin position="14"/>
        <end position="118"/>
    </location>
</feature>
<dbReference type="EMBL" id="JACICC010000001">
    <property type="protein sequence ID" value="MBB3808441.1"/>
    <property type="molecule type" value="Genomic_DNA"/>
</dbReference>
<keyword evidence="1" id="KW-1133">Transmembrane helix</keyword>
<comment type="caution">
    <text evidence="3">The sequence shown here is derived from an EMBL/GenBank/DDBJ whole genome shotgun (WGS) entry which is preliminary data.</text>
</comment>
<dbReference type="Pfam" id="PF21741">
    <property type="entry name" value="DUF6867"/>
    <property type="match status" value="1"/>
</dbReference>
<evidence type="ECO:0000313" key="4">
    <source>
        <dbReference type="Proteomes" id="UP000537592"/>
    </source>
</evidence>
<keyword evidence="4" id="KW-1185">Reference proteome</keyword>
<accession>A0A7W5Z2E0</accession>
<dbReference type="InterPro" id="IPR049201">
    <property type="entry name" value="DUF6867"/>
</dbReference>
<feature type="transmembrane region" description="Helical" evidence="1">
    <location>
        <begin position="15"/>
        <end position="32"/>
    </location>
</feature>